<dbReference type="AlphaFoldDB" id="A0ABD3TLG7"/>
<accession>A0ABD3TLG7</accession>
<evidence type="ECO:0000313" key="2">
    <source>
        <dbReference type="EMBL" id="KAL3837416.1"/>
    </source>
</evidence>
<evidence type="ECO:0000256" key="1">
    <source>
        <dbReference type="SAM" id="MobiDB-lite"/>
    </source>
</evidence>
<comment type="caution">
    <text evidence="2">The sequence shown here is derived from an EMBL/GenBank/DDBJ whole genome shotgun (WGS) entry which is preliminary data.</text>
</comment>
<protein>
    <submittedName>
        <fullName evidence="2">Uncharacterized protein</fullName>
    </submittedName>
</protein>
<organism evidence="2 3">
    <name type="scientific">Sinanodonta woodiana</name>
    <name type="common">Chinese pond mussel</name>
    <name type="synonym">Anodonta woodiana</name>
    <dbReference type="NCBI Taxonomy" id="1069815"/>
    <lineage>
        <taxon>Eukaryota</taxon>
        <taxon>Metazoa</taxon>
        <taxon>Spiralia</taxon>
        <taxon>Lophotrochozoa</taxon>
        <taxon>Mollusca</taxon>
        <taxon>Bivalvia</taxon>
        <taxon>Autobranchia</taxon>
        <taxon>Heteroconchia</taxon>
        <taxon>Palaeoheterodonta</taxon>
        <taxon>Unionida</taxon>
        <taxon>Unionoidea</taxon>
        <taxon>Unionidae</taxon>
        <taxon>Unioninae</taxon>
        <taxon>Sinanodonta</taxon>
    </lineage>
</organism>
<reference evidence="2 3" key="1">
    <citation type="submission" date="2024-11" db="EMBL/GenBank/DDBJ databases">
        <title>Chromosome-level genome assembly of the freshwater bivalve Anodonta woodiana.</title>
        <authorList>
            <person name="Chen X."/>
        </authorList>
    </citation>
    <scope>NUCLEOTIDE SEQUENCE [LARGE SCALE GENOMIC DNA]</scope>
    <source>
        <strain evidence="2">MN2024</strain>
        <tissue evidence="2">Gills</tissue>
    </source>
</reference>
<dbReference type="Proteomes" id="UP001634394">
    <property type="component" value="Unassembled WGS sequence"/>
</dbReference>
<sequence length="158" mass="17660">MTAKRKQLPDVQTTADSSNHRDDLSKEMSMIGINENKLKNSSGENDAKMVKKGTIDACSKDADISPDPYDDYIHDESNINDINERVVNSTAQNDGEDSTSCHYAVVVKVGRRSQNITGTIQSPITNTYDTTYTHQVKKYETGDDYQHIYDHVNSKNPA</sequence>
<feature type="region of interest" description="Disordered" evidence="1">
    <location>
        <begin position="1"/>
        <end position="26"/>
    </location>
</feature>
<gene>
    <name evidence="2" type="ORF">ACJMK2_022775</name>
</gene>
<name>A0ABD3TLG7_SINWO</name>
<keyword evidence="3" id="KW-1185">Reference proteome</keyword>
<dbReference type="EMBL" id="JBJQND010000018">
    <property type="protein sequence ID" value="KAL3837416.1"/>
    <property type="molecule type" value="Genomic_DNA"/>
</dbReference>
<proteinExistence type="predicted"/>
<evidence type="ECO:0000313" key="3">
    <source>
        <dbReference type="Proteomes" id="UP001634394"/>
    </source>
</evidence>